<dbReference type="RefSeq" id="XP_036626026.1">
    <property type="nucleotide sequence ID" value="XM_036772380.1"/>
</dbReference>
<evidence type="ECO:0000313" key="3">
    <source>
        <dbReference type="Proteomes" id="UP000623687"/>
    </source>
</evidence>
<dbReference type="VEuPathDB" id="FungiDB:PC9H_002745"/>
<feature type="region of interest" description="Disordered" evidence="1">
    <location>
        <begin position="786"/>
        <end position="818"/>
    </location>
</feature>
<feature type="region of interest" description="Disordered" evidence="1">
    <location>
        <begin position="846"/>
        <end position="1154"/>
    </location>
</feature>
<dbReference type="Proteomes" id="UP000623687">
    <property type="component" value="Unassembled WGS sequence"/>
</dbReference>
<dbReference type="AlphaFoldDB" id="A0A8H6ZJJ7"/>
<evidence type="ECO:0000313" key="2">
    <source>
        <dbReference type="EMBL" id="KAF7416479.1"/>
    </source>
</evidence>
<dbReference type="EMBL" id="JACETU010000011">
    <property type="protein sequence ID" value="KAF7416479.1"/>
    <property type="molecule type" value="Genomic_DNA"/>
</dbReference>
<evidence type="ECO:0000256" key="1">
    <source>
        <dbReference type="SAM" id="MobiDB-lite"/>
    </source>
</evidence>
<feature type="compositionally biased region" description="Basic residues" evidence="1">
    <location>
        <begin position="1097"/>
        <end position="1122"/>
    </location>
</feature>
<dbReference type="OrthoDB" id="3261690at2759"/>
<feature type="compositionally biased region" description="Basic residues" evidence="1">
    <location>
        <begin position="1145"/>
        <end position="1154"/>
    </location>
</feature>
<keyword evidence="3" id="KW-1185">Reference proteome</keyword>
<comment type="caution">
    <text evidence="2">The sequence shown here is derived from an EMBL/GenBank/DDBJ whole genome shotgun (WGS) entry which is preliminary data.</text>
</comment>
<name>A0A8H6ZJJ7_PLEOS</name>
<accession>A0A8H6ZJJ7</accession>
<feature type="compositionally biased region" description="Basic and acidic residues" evidence="1">
    <location>
        <begin position="902"/>
        <end position="914"/>
    </location>
</feature>
<sequence>MAPLRDLSLADFIQKYTDMCNDEWYEDQDRDLVNFALSGIDLQDEEAHIRLNLILNHRLRPNAAIPTLTRDYDSFIGFTHRIPIRRDLYVYCLPPPHISTIYAKMHVQVQFHTPQGLRSLDPSKVPNILLAKFNDRHQLRLFFPQLMSDERESPVKLSMAESDELYDTIVRPTITTIAPHLAKDWPTTARAERFRANNTGRGYQTSAYIISSNLLPSFKRELHRRLQEHPRFRYCLFCTHIQGIKGSTVHDMSHYEADSAMARMFEDFDTRQGQWWVDVGIELQDGNRAIVWRKDAAQSLIAYVLQLTLDQAGVIARSRRFEYDVNAHLLEVAGFRVSFRSPIGEMEATYMQAYTTDKSLTYHKFGSQHSQNITGTMAMEGFPPKYCTELSSAYEQARMKNVAARLEVRLPLQHATNFLVEFDMNTIRESVLSIHRDNFWNWRVVRMDAFARLLSAMNDQAPDQCVSAAMLSTYAATVWMINGVHSRPDNQTGGRACHDIALPKYADYTHDDLVQLGYDDNAVAHVSTNTTATFSPYGVLFMRRIYFPPESNTVRLAVGDRLPLEHYEWVFNKTLPELRRMFGATGITRRRDLPRTRFRMNKGMSRARTGPSTIDVPPNFFGLEAVEEMITQETGPDVDAATHVLEAAPRKTVEQKALELWQQFPSCVLQKIGNPKDWGLSSYCRLSQTERRVAGIEKMKTTNLAVVFTRVQVKAATKQQWQDAFNAIFPPKGHDLPPSAQGWPFMIYYQDWKALLASLNETNAMEVRKVIWKEFKKLTWIPNATNDRPWRSNRMGAPWAQYPEPGSDPDDPFARDGLSGPQILWTPWLEDALVWNTAVPVIPRNQAAVNPPRAPTSAPGTPGRPRVESDATPGNDAGRQPSPDFEDFGDRHGAPDGTPGRPRVEEEPRHESSHESGFVDGHPSRPSVGRGLRGASMRSDRGEGPSRLGPTIANAQRQRPQRQSLDKGKGKAQAQRGGRRPWPKDKPFTLEALAAFAESTDEEDVGAPASKPAATGPQAPTGRYVLSMDNIPDFDTDSEDDPFAEEAKKLAAEIANPAAKAHRLGPLPDFDTDSEDDPFAEEAKKLAAKKAVNSVKKNGRGKGKAHPVARKRAAKSKVLKRKASVEESDEDEGSTEDEEGAHGRDKPKRKRTRI</sequence>
<dbReference type="GeneID" id="59372586"/>
<reference evidence="2" key="1">
    <citation type="submission" date="2019-07" db="EMBL/GenBank/DDBJ databases">
        <authorList>
            <person name="Palmer J.M."/>
        </authorList>
    </citation>
    <scope>NUCLEOTIDE SEQUENCE</scope>
    <source>
        <strain evidence="2">PC9</strain>
    </source>
</reference>
<proteinExistence type="predicted"/>
<feature type="compositionally biased region" description="Polar residues" evidence="1">
    <location>
        <begin position="953"/>
        <end position="963"/>
    </location>
</feature>
<organism evidence="2 3">
    <name type="scientific">Pleurotus ostreatus</name>
    <name type="common">Oyster mushroom</name>
    <name type="synonym">White-rot fungus</name>
    <dbReference type="NCBI Taxonomy" id="5322"/>
    <lineage>
        <taxon>Eukaryota</taxon>
        <taxon>Fungi</taxon>
        <taxon>Dikarya</taxon>
        <taxon>Basidiomycota</taxon>
        <taxon>Agaricomycotina</taxon>
        <taxon>Agaricomycetes</taxon>
        <taxon>Agaricomycetidae</taxon>
        <taxon>Agaricales</taxon>
        <taxon>Pleurotineae</taxon>
        <taxon>Pleurotaceae</taxon>
        <taxon>Pleurotus</taxon>
    </lineage>
</organism>
<protein>
    <submittedName>
        <fullName evidence="2">Uncharacterized protein</fullName>
    </submittedName>
</protein>
<gene>
    <name evidence="2" type="ORF">PC9H_002745</name>
</gene>
<feature type="compositionally biased region" description="Acidic residues" evidence="1">
    <location>
        <begin position="1126"/>
        <end position="1139"/>
    </location>
</feature>
<feature type="compositionally biased region" description="Acidic residues" evidence="1">
    <location>
        <begin position="1070"/>
        <end position="1080"/>
    </location>
</feature>
<feature type="compositionally biased region" description="Acidic residues" evidence="1">
    <location>
        <begin position="1032"/>
        <end position="1044"/>
    </location>
</feature>